<sequence length="207" mass="22486">MGNCSIKGDAEKSPSTKKSSNFRVLTDAGVVVEFQGPKIVQDVLDHYPGYGVYRQGRASSQLPCDERLAGGQLYYLLPLQKEQGQEPGVENECELEVKEDVSLAAGSQGRSLVARSDLVENFAGGLGPAMEVLPRDGNGMWKVKLVMDTKQLEEILSQQVNVEALIEQMRMAASSATLPPKRARGSWGVGWRPALSNVFKVGFDDGK</sequence>
<dbReference type="PANTHER" id="PTHR33148">
    <property type="entry name" value="PLASTID MOVEMENT IMPAIRED PROTEIN-RELATED"/>
    <property type="match status" value="1"/>
</dbReference>
<gene>
    <name evidence="1" type="ORF">EUGRSUZ_E00885</name>
</gene>
<proteinExistence type="predicted"/>
<evidence type="ECO:0000313" key="1">
    <source>
        <dbReference type="EMBL" id="KCW72439.1"/>
    </source>
</evidence>
<dbReference type="Pfam" id="PF14009">
    <property type="entry name" value="PADRE"/>
    <property type="match status" value="1"/>
</dbReference>
<dbReference type="PANTHER" id="PTHR33148:SF33">
    <property type="entry name" value="DUF4228 DOMAIN PROTEIN"/>
    <property type="match status" value="1"/>
</dbReference>
<name>A0A059C2K0_EUCGR</name>
<dbReference type="InParanoid" id="A0A059C2K0"/>
<protein>
    <submittedName>
        <fullName evidence="1">Uncharacterized protein</fullName>
    </submittedName>
</protein>
<dbReference type="InterPro" id="IPR025322">
    <property type="entry name" value="PADRE_dom"/>
</dbReference>
<organism evidence="1">
    <name type="scientific">Eucalyptus grandis</name>
    <name type="common">Flooded gum</name>
    <dbReference type="NCBI Taxonomy" id="71139"/>
    <lineage>
        <taxon>Eukaryota</taxon>
        <taxon>Viridiplantae</taxon>
        <taxon>Streptophyta</taxon>
        <taxon>Embryophyta</taxon>
        <taxon>Tracheophyta</taxon>
        <taxon>Spermatophyta</taxon>
        <taxon>Magnoliopsida</taxon>
        <taxon>eudicotyledons</taxon>
        <taxon>Gunneridae</taxon>
        <taxon>Pentapetalae</taxon>
        <taxon>rosids</taxon>
        <taxon>malvids</taxon>
        <taxon>Myrtales</taxon>
        <taxon>Myrtaceae</taxon>
        <taxon>Myrtoideae</taxon>
        <taxon>Eucalypteae</taxon>
        <taxon>Eucalyptus</taxon>
    </lineage>
</organism>
<dbReference type="eggNOG" id="ENOG502S1RT">
    <property type="taxonomic scope" value="Eukaryota"/>
</dbReference>
<reference evidence="1" key="1">
    <citation type="submission" date="2013-07" db="EMBL/GenBank/DDBJ databases">
        <title>The genome of Eucalyptus grandis.</title>
        <authorList>
            <person name="Schmutz J."/>
            <person name="Hayes R."/>
            <person name="Myburg A."/>
            <person name="Tuskan G."/>
            <person name="Grattapaglia D."/>
            <person name="Rokhsar D.S."/>
        </authorList>
    </citation>
    <scope>NUCLEOTIDE SEQUENCE</scope>
    <source>
        <tissue evidence="1">Leaf extractions</tissue>
    </source>
</reference>
<dbReference type="EMBL" id="KK198757">
    <property type="protein sequence ID" value="KCW72439.1"/>
    <property type="molecule type" value="Genomic_DNA"/>
</dbReference>
<dbReference type="Gramene" id="KCW72439">
    <property type="protein sequence ID" value="KCW72439"/>
    <property type="gene ID" value="EUGRSUZ_E00885"/>
</dbReference>
<dbReference type="AlphaFoldDB" id="A0A059C2K0"/>
<accession>A0A059C2K0</accession>
<dbReference type="OMA" id="CKSAACD"/>